<comment type="caution">
    <text evidence="3">The sequence shown here is derived from an EMBL/GenBank/DDBJ whole genome shotgun (WGS) entry which is preliminary data.</text>
</comment>
<dbReference type="SMART" id="SM00450">
    <property type="entry name" value="RHOD"/>
    <property type="match status" value="1"/>
</dbReference>
<name>A0A0R2LMC5_9LACO</name>
<dbReference type="PROSITE" id="PS50206">
    <property type="entry name" value="RHODANESE_3"/>
    <property type="match status" value="1"/>
</dbReference>
<keyword evidence="4" id="KW-1185">Reference proteome</keyword>
<dbReference type="STRING" id="449659.IV66_GL000041"/>
<feature type="transmembrane region" description="Helical" evidence="1">
    <location>
        <begin position="15"/>
        <end position="39"/>
    </location>
</feature>
<dbReference type="EMBL" id="JQCN01000001">
    <property type="protein sequence ID" value="KRO02617.1"/>
    <property type="molecule type" value="Genomic_DNA"/>
</dbReference>
<dbReference type="CDD" id="cd00158">
    <property type="entry name" value="RHOD"/>
    <property type="match status" value="1"/>
</dbReference>
<dbReference type="PANTHER" id="PTHR43031">
    <property type="entry name" value="FAD-DEPENDENT OXIDOREDUCTASE"/>
    <property type="match status" value="1"/>
</dbReference>
<keyword evidence="1" id="KW-1133">Transmembrane helix</keyword>
<dbReference type="Pfam" id="PF00581">
    <property type="entry name" value="Rhodanese"/>
    <property type="match status" value="1"/>
</dbReference>
<organism evidence="3 4">
    <name type="scientific">Ligilactobacillus pobuzihii</name>
    <dbReference type="NCBI Taxonomy" id="449659"/>
    <lineage>
        <taxon>Bacteria</taxon>
        <taxon>Bacillati</taxon>
        <taxon>Bacillota</taxon>
        <taxon>Bacilli</taxon>
        <taxon>Lactobacillales</taxon>
        <taxon>Lactobacillaceae</taxon>
        <taxon>Ligilactobacillus</taxon>
    </lineage>
</organism>
<dbReference type="Proteomes" id="UP000051886">
    <property type="component" value="Unassembled WGS sequence"/>
</dbReference>
<evidence type="ECO:0000313" key="3">
    <source>
        <dbReference type="EMBL" id="KRO02617.1"/>
    </source>
</evidence>
<keyword evidence="1" id="KW-0812">Transmembrane</keyword>
<gene>
    <name evidence="3" type="ORF">IV66_GL000041</name>
</gene>
<evidence type="ECO:0000256" key="1">
    <source>
        <dbReference type="SAM" id="Phobius"/>
    </source>
</evidence>
<dbReference type="PATRIC" id="fig|449659.4.peg.41"/>
<evidence type="ECO:0000313" key="4">
    <source>
        <dbReference type="Proteomes" id="UP000051886"/>
    </source>
</evidence>
<evidence type="ECO:0000259" key="2">
    <source>
        <dbReference type="PROSITE" id="PS50206"/>
    </source>
</evidence>
<accession>A0A0R2LMC5</accession>
<proteinExistence type="predicted"/>
<dbReference type="SUPFAM" id="SSF52821">
    <property type="entry name" value="Rhodanese/Cell cycle control phosphatase"/>
    <property type="match status" value="1"/>
</dbReference>
<sequence length="144" mass="16653">MKGVLSVFVLGNLSVMGWINLVLILILVWLFGGQFYTYFIGKRHATIVSNEDFKKGMHRAQVIDVREPNDFKKGHILGARNMPFSQFKLFKDSLRKDMPIYLYDDTKTVAPRMASKLHKNGYNDIYILKSGYDKWDGKTKSKRA</sequence>
<dbReference type="OrthoDB" id="9808735at2"/>
<feature type="domain" description="Rhodanese" evidence="2">
    <location>
        <begin position="56"/>
        <end position="142"/>
    </location>
</feature>
<dbReference type="PANTHER" id="PTHR43031:SF18">
    <property type="entry name" value="RHODANESE-RELATED SULFURTRANSFERASES"/>
    <property type="match status" value="1"/>
</dbReference>
<dbReference type="AlphaFoldDB" id="A0A0R2LMC5"/>
<keyword evidence="1" id="KW-0472">Membrane</keyword>
<protein>
    <recommendedName>
        <fullName evidence="2">Rhodanese domain-containing protein</fullName>
    </recommendedName>
</protein>
<dbReference type="InterPro" id="IPR036873">
    <property type="entry name" value="Rhodanese-like_dom_sf"/>
</dbReference>
<dbReference type="Gene3D" id="3.40.250.10">
    <property type="entry name" value="Rhodanese-like domain"/>
    <property type="match status" value="1"/>
</dbReference>
<reference evidence="3 4" key="1">
    <citation type="journal article" date="2015" name="Genome Announc.">
        <title>Expanding the biotechnology potential of lactobacilli through comparative genomics of 213 strains and associated genera.</title>
        <authorList>
            <person name="Sun Z."/>
            <person name="Harris H.M."/>
            <person name="McCann A."/>
            <person name="Guo C."/>
            <person name="Argimon S."/>
            <person name="Zhang W."/>
            <person name="Yang X."/>
            <person name="Jeffery I.B."/>
            <person name="Cooney J.C."/>
            <person name="Kagawa T.F."/>
            <person name="Liu W."/>
            <person name="Song Y."/>
            <person name="Salvetti E."/>
            <person name="Wrobel A."/>
            <person name="Rasinkangas P."/>
            <person name="Parkhill J."/>
            <person name="Rea M.C."/>
            <person name="O'Sullivan O."/>
            <person name="Ritari J."/>
            <person name="Douillard F.P."/>
            <person name="Paul Ross R."/>
            <person name="Yang R."/>
            <person name="Briner A.E."/>
            <person name="Felis G.E."/>
            <person name="de Vos W.M."/>
            <person name="Barrangou R."/>
            <person name="Klaenhammer T.R."/>
            <person name="Caufield P.W."/>
            <person name="Cui Y."/>
            <person name="Zhang H."/>
            <person name="O'Toole P.W."/>
        </authorList>
    </citation>
    <scope>NUCLEOTIDE SEQUENCE [LARGE SCALE GENOMIC DNA]</scope>
    <source>
        <strain evidence="3 4">NBRC 103219</strain>
    </source>
</reference>
<dbReference type="InterPro" id="IPR001763">
    <property type="entry name" value="Rhodanese-like_dom"/>
</dbReference>
<dbReference type="InterPro" id="IPR050229">
    <property type="entry name" value="GlpE_sulfurtransferase"/>
</dbReference>